<feature type="region of interest" description="Disordered" evidence="1">
    <location>
        <begin position="1435"/>
        <end position="1549"/>
    </location>
</feature>
<evidence type="ECO:0000259" key="4">
    <source>
        <dbReference type="Pfam" id="PF25597"/>
    </source>
</evidence>
<dbReference type="CDD" id="cd09272">
    <property type="entry name" value="RNase_HI_RT_Ty1"/>
    <property type="match status" value="1"/>
</dbReference>
<gene>
    <name evidence="5" type="ORF">Tci_061036</name>
</gene>
<feature type="compositionally biased region" description="Low complexity" evidence="1">
    <location>
        <begin position="483"/>
        <end position="496"/>
    </location>
</feature>
<feature type="compositionally biased region" description="Acidic residues" evidence="1">
    <location>
        <begin position="1461"/>
        <end position="1477"/>
    </location>
</feature>
<dbReference type="PANTHER" id="PTHR11439:SF495">
    <property type="entry name" value="REVERSE TRANSCRIPTASE, RNA-DEPENDENT DNA POLYMERASE-RELATED"/>
    <property type="match status" value="1"/>
</dbReference>
<feature type="domain" description="Retroviral polymerase SH3-like" evidence="4">
    <location>
        <begin position="729"/>
        <end position="773"/>
    </location>
</feature>
<feature type="region of interest" description="Disordered" evidence="1">
    <location>
        <begin position="1747"/>
        <end position="1782"/>
    </location>
</feature>
<reference evidence="5" key="1">
    <citation type="journal article" date="2019" name="Sci. Rep.">
        <title>Draft genome of Tanacetum cinerariifolium, the natural source of mosquito coil.</title>
        <authorList>
            <person name="Yamashiro T."/>
            <person name="Shiraishi A."/>
            <person name="Satake H."/>
            <person name="Nakayama K."/>
        </authorList>
    </citation>
    <scope>NUCLEOTIDE SEQUENCE</scope>
</reference>
<feature type="domain" description="Reverse transcriptase Ty1/copia-type" evidence="2">
    <location>
        <begin position="828"/>
        <end position="936"/>
    </location>
</feature>
<feature type="compositionally biased region" description="Basic and acidic residues" evidence="1">
    <location>
        <begin position="1446"/>
        <end position="1460"/>
    </location>
</feature>
<dbReference type="EMBL" id="BKCJ010009879">
    <property type="protein sequence ID" value="GEU89058.1"/>
    <property type="molecule type" value="Genomic_DNA"/>
</dbReference>
<feature type="compositionally biased region" description="Basic and acidic residues" evidence="1">
    <location>
        <begin position="1539"/>
        <end position="1549"/>
    </location>
</feature>
<comment type="caution">
    <text evidence="5">The sequence shown here is derived from an EMBL/GenBank/DDBJ whole genome shotgun (WGS) entry which is preliminary data.</text>
</comment>
<proteinExistence type="predicted"/>
<dbReference type="Pfam" id="PF13976">
    <property type="entry name" value="gag_pre-integrs"/>
    <property type="match status" value="1"/>
</dbReference>
<feature type="compositionally biased region" description="Basic and acidic residues" evidence="1">
    <location>
        <begin position="1752"/>
        <end position="1761"/>
    </location>
</feature>
<evidence type="ECO:0000313" key="5">
    <source>
        <dbReference type="EMBL" id="GEU89058.1"/>
    </source>
</evidence>
<feature type="compositionally biased region" description="Polar residues" evidence="1">
    <location>
        <begin position="809"/>
        <end position="825"/>
    </location>
</feature>
<feature type="compositionally biased region" description="Basic residues" evidence="1">
    <location>
        <begin position="506"/>
        <end position="518"/>
    </location>
</feature>
<protein>
    <submittedName>
        <fullName evidence="5">Retrotransposon protein, putative, unclassified</fullName>
    </submittedName>
</protein>
<dbReference type="Pfam" id="PF25597">
    <property type="entry name" value="SH3_retrovirus"/>
    <property type="match status" value="1"/>
</dbReference>
<name>A0A6L2NRT8_TANCI</name>
<evidence type="ECO:0000259" key="2">
    <source>
        <dbReference type="Pfam" id="PF07727"/>
    </source>
</evidence>
<feature type="compositionally biased region" description="Polar residues" evidence="1">
    <location>
        <begin position="469"/>
        <end position="482"/>
    </location>
</feature>
<accession>A0A6L2NRT8</accession>
<organism evidence="5">
    <name type="scientific">Tanacetum cinerariifolium</name>
    <name type="common">Dalmatian daisy</name>
    <name type="synonym">Chrysanthemum cinerariifolium</name>
    <dbReference type="NCBI Taxonomy" id="118510"/>
    <lineage>
        <taxon>Eukaryota</taxon>
        <taxon>Viridiplantae</taxon>
        <taxon>Streptophyta</taxon>
        <taxon>Embryophyta</taxon>
        <taxon>Tracheophyta</taxon>
        <taxon>Spermatophyta</taxon>
        <taxon>Magnoliopsida</taxon>
        <taxon>eudicotyledons</taxon>
        <taxon>Gunneridae</taxon>
        <taxon>Pentapetalae</taxon>
        <taxon>asterids</taxon>
        <taxon>campanulids</taxon>
        <taxon>Asterales</taxon>
        <taxon>Asteraceae</taxon>
        <taxon>Asteroideae</taxon>
        <taxon>Anthemideae</taxon>
        <taxon>Anthemidinae</taxon>
        <taxon>Tanacetum</taxon>
    </lineage>
</organism>
<feature type="compositionally biased region" description="Acidic residues" evidence="1">
    <location>
        <begin position="1524"/>
        <end position="1538"/>
    </location>
</feature>
<feature type="region of interest" description="Disordered" evidence="1">
    <location>
        <begin position="809"/>
        <end position="830"/>
    </location>
</feature>
<feature type="compositionally biased region" description="Acidic residues" evidence="1">
    <location>
        <begin position="1486"/>
        <end position="1516"/>
    </location>
</feature>
<sequence length="2201" mass="249360">MTIRFLANTNILLLHLIKRRDEKNRLDHLKQDQTMLVIKRFSERKKVFRERKKVFKERKKTGKFHAKMCVFLPEIVQAFPPCHQVLPFDQLAETPSFSPWSGAISVLAESEKEEKKGDQNTLAEYMILSGTENHPPMLDKDLVAKDLWERGQLLMQGTSLSKQEREYLGFAVPVFSPGDDLIACLNKAMAFLTAVASSSLSDHGMQHDPRIPASQALTITPHNAAFQTEDLDTYDSNCDDLSTAQAVLMANISNYGSDVILEKAQQIKPTLYNGIMISKKHVAMPVIDDEETLILREESRSKISKKAKDPEAIKQNISHKHIDYEKLNRLTEDFEKRFNLQQELSAKQAFWLRISNPTIESSYTPPVRVEVPSELPKVSLVNESLKKLKFQLAQFDFVAKKTTTPTALTEGKATVDNSTQIPSATTITLGIFMLDLEPLPPRLLRNKEVHINYLRYIQEQADILRGVKCSTSDSRSKPSGNTKNYKISQSSSSNKINKIEDQPRSVKTRKNKKNRVNKVKCDDHVMQSMSNANSVSVSNAPVKNSMNDVKSGCLCAICGSSEMAKTVESKNANHSKPNHTWGSNATDILSSSSLFMTGCLDCTLIEEQPDCKDNEVSGSRDTNLYTTSLDDMLKSSPICLLSKASKTKSWLWHRRLSHLNFGTLNKLAKDGLGRGIPRLKFQKDHLCSACALGKSKKSSHQPKAEDTNQEKLYLLHKDLCSRRLVKIYLGKFDPKTNIGIFVGYASAKKAFKIYNRRTQIISKTIHVTFDELTAMASEQFSSGYGLHYMTPATSTTALRAKVLADSPVSTSIDQDAPSTSIPSSQEQKHSPIISKEAIRIFVANAAHKNMTIYQMDVKIDFLSGKLKEEVYVSQPEGFVDQDNPSHVYKLNKALYGLKQAPRARYDMLSSFLISQQFSKGAVDPTLFTRHARNDLLLDTDMSLTAYADADQAGCQETRHSTSGSAQFLGDKLVGWSSKKQKSTAISSTKAAYISLSGCCSQILWMRSQLTDYGLKFNKIPLYCDNKSAIALCCNNVQHSRAKHIDVRYHFIKEQVENGIENRLDIDKFNGRIPRGLTPREPTFQVVLDEIALTLCYLAFLITADVPEVYIHQFWNFVYKHYTFYIFRLDKKIRFKLTLEVFRDIFQICPRVLGRNFNALHSEEDTVSFLRELSHTGEINSLNDVVVDQMHQPWRTFVALINRSLSGKTSGLDKLHLSRAQILLGMYYQKNVDYVELLLEDFIYQIEKRVYKKQDKMYYPRFTKVIIHHFLIQEKTLSWRNKIRMHTSKDDYLINSLRFVSIKESTQIYGAILPECLNIPAMKESKAYKTYLGYATGVVPPKIARNFKKASPSKKDSDQVPIDEEPVTKESLLWKLSLKERKKVDVTRGKGIKLLSEVALNEEAQIREVKKKSLRDFHKLHPNGFGTVAKKPQRVIKITPTVTNEGTGDKPRVLDVTKDDSTESESESWGNDDDDSNNEQESSNEGSEQENESEEQESDSEQEEEEESKDDDQEEEEFVHTLSNSDDEDEKLEGDEEKVIDDTTGKSADAEMKDVQQRNENLETTHKQVINDAHVTNIKKTEVPVTSSSHSSDLASKFLNFLDISHADVEIVSPLDVHVHHELPRTHAPTLLTIPVSVITKSSPVYINITQSSQIFTPPPIQTTHTPPPKIKATTTPSIIPDSHQSFDSTIGSMLQKRMFLNERMTLYTLKITKQVWNQLPQILPKEVSIFTLPVIEKMIKESLNQVNLAKRSRQDRDKDEGPSAGSDRGFKKRKTSKDAEPTPCIEDMVPNIWSPVKVAYDKYALWGILNWKEQRKAFYAFAGGMQSRGDVYSSKRILGVTHVSVMKKHGYGYLEEIVVRRADNALCTFKEGDEVADFTIALRMFTRNITKNIDMEYLPKRRWRKLEKKRAYFMIKDINKLLKERRMMRSLDKFKDSILQLEILSKRFFNLSDHRSILMNSKMEVKVPDSSRLTRFITTCSYPTSKYKDIVKAQAWDRYKDLLRACPHHGFTELHQLDTLYNALNPADQDSLNSAAGGNLLERRTHDVLTIIKNKSKIAKLTHAVNQQTSDVTTAMKAILKQFQATPPPASVKFIEEIFVTCGGAHPYYQCLAAGGNTFLELQDNIKGYVSAAAANYNQGATQQLSSGNSFALTVAKYSKTRKMMLQSALHLGLSCPNEAKARTIELKPGICSEDEKGKEL</sequence>
<evidence type="ECO:0000259" key="3">
    <source>
        <dbReference type="Pfam" id="PF13976"/>
    </source>
</evidence>
<dbReference type="InterPro" id="IPR057670">
    <property type="entry name" value="SH3_retrovirus"/>
</dbReference>
<dbReference type="Pfam" id="PF07727">
    <property type="entry name" value="RVT_2"/>
    <property type="match status" value="1"/>
</dbReference>
<evidence type="ECO:0000256" key="1">
    <source>
        <dbReference type="SAM" id="MobiDB-lite"/>
    </source>
</evidence>
<feature type="domain" description="GAG-pre-integrase" evidence="3">
    <location>
        <begin position="623"/>
        <end position="695"/>
    </location>
</feature>
<feature type="region of interest" description="Disordered" evidence="1">
    <location>
        <begin position="469"/>
        <end position="519"/>
    </location>
</feature>
<dbReference type="InterPro" id="IPR025724">
    <property type="entry name" value="GAG-pre-integrase_dom"/>
</dbReference>
<dbReference type="PANTHER" id="PTHR11439">
    <property type="entry name" value="GAG-POL-RELATED RETROTRANSPOSON"/>
    <property type="match status" value="1"/>
</dbReference>
<dbReference type="InterPro" id="IPR013103">
    <property type="entry name" value="RVT_2"/>
</dbReference>